<keyword evidence="7 9" id="KW-0505">Motor protein</keyword>
<dbReference type="GO" id="GO:0007165">
    <property type="term" value="P:signal transduction"/>
    <property type="evidence" value="ECO:0007669"/>
    <property type="project" value="InterPro"/>
</dbReference>
<feature type="domain" description="PH" evidence="11">
    <location>
        <begin position="1096"/>
        <end position="1194"/>
    </location>
</feature>
<dbReference type="Gene3D" id="1.20.120.720">
    <property type="entry name" value="Myosin VI head, motor domain, U50 subdomain"/>
    <property type="match status" value="1"/>
</dbReference>
<dbReference type="InterPro" id="IPR027417">
    <property type="entry name" value="P-loop_NTPase"/>
</dbReference>
<dbReference type="Pfam" id="PF16735">
    <property type="entry name" value="MYO10_CC"/>
    <property type="match status" value="1"/>
</dbReference>
<feature type="domain" description="MyTH4" evidence="14">
    <location>
        <begin position="1419"/>
        <end position="1579"/>
    </location>
</feature>
<dbReference type="CDD" id="cd13202">
    <property type="entry name" value="FERM_C_MyoX"/>
    <property type="match status" value="1"/>
</dbReference>
<evidence type="ECO:0000313" key="17">
    <source>
        <dbReference type="Proteomes" id="UP000472264"/>
    </source>
</evidence>
<accession>A0A665WV88</accession>
<dbReference type="InterPro" id="IPR000048">
    <property type="entry name" value="IQ_motif_EF-hand-BS"/>
</dbReference>
<dbReference type="GO" id="GO:0003779">
    <property type="term" value="F:actin binding"/>
    <property type="evidence" value="ECO:0007669"/>
    <property type="project" value="UniProtKB-KW"/>
</dbReference>
<gene>
    <name evidence="16" type="primary">myo10l3</name>
</gene>
<dbReference type="InterPro" id="IPR001849">
    <property type="entry name" value="PH_domain"/>
</dbReference>
<feature type="region of interest" description="Actin-binding" evidence="9">
    <location>
        <begin position="592"/>
        <end position="614"/>
    </location>
</feature>
<evidence type="ECO:0000259" key="12">
    <source>
        <dbReference type="PROSITE" id="PS50057"/>
    </source>
</evidence>
<dbReference type="FunFam" id="3.40.850.10:FF:000008">
    <property type="entry name" value="Putative unconventional myosin-IXa"/>
    <property type="match status" value="1"/>
</dbReference>
<evidence type="ECO:0000256" key="6">
    <source>
        <dbReference type="ARBA" id="ARBA00023123"/>
    </source>
</evidence>
<dbReference type="Gene3D" id="6.20.240.20">
    <property type="match status" value="1"/>
</dbReference>
<evidence type="ECO:0000313" key="16">
    <source>
        <dbReference type="Ensembl" id="ENSENLP00000047670.1"/>
    </source>
</evidence>
<dbReference type="InterPro" id="IPR051724">
    <property type="entry name" value="Actin_motor_Myosin"/>
</dbReference>
<evidence type="ECO:0000256" key="8">
    <source>
        <dbReference type="ARBA" id="ARBA00023203"/>
    </source>
</evidence>
<evidence type="ECO:0000256" key="5">
    <source>
        <dbReference type="ARBA" id="ARBA00022840"/>
    </source>
</evidence>
<dbReference type="InterPro" id="IPR011993">
    <property type="entry name" value="PH-like_dom_sf"/>
</dbReference>
<dbReference type="InterPro" id="IPR014352">
    <property type="entry name" value="FERM/acyl-CoA-bd_prot_sf"/>
</dbReference>
<dbReference type="PANTHER" id="PTHR46049:SF4">
    <property type="entry name" value="UNCONVENTIONAL MYOSIN-X"/>
    <property type="match status" value="1"/>
</dbReference>
<dbReference type="SMART" id="SM00139">
    <property type="entry name" value="MyTH4"/>
    <property type="match status" value="1"/>
</dbReference>
<dbReference type="SMART" id="SM00242">
    <property type="entry name" value="MYSc"/>
    <property type="match status" value="1"/>
</dbReference>
<dbReference type="Gene3D" id="3.10.20.90">
    <property type="entry name" value="Phosphatidylinositol 3-kinase Catalytic Subunit, Chain A, domain 1"/>
    <property type="match status" value="1"/>
</dbReference>
<dbReference type="CDD" id="cd17206">
    <property type="entry name" value="FERM_F1_Myosin-X"/>
    <property type="match status" value="1"/>
</dbReference>
<dbReference type="InterPro" id="IPR031971">
    <property type="entry name" value="MYO10_CC"/>
</dbReference>
<feature type="binding site" evidence="9">
    <location>
        <begin position="139"/>
        <end position="146"/>
    </location>
    <ligand>
        <name>ATP</name>
        <dbReference type="ChEBI" id="CHEBI:30616"/>
    </ligand>
</feature>
<dbReference type="PROSITE" id="PS50200">
    <property type="entry name" value="RA"/>
    <property type="match status" value="1"/>
</dbReference>
<dbReference type="FunFam" id="1.10.10.820:FF:000001">
    <property type="entry name" value="Myosin heavy chain"/>
    <property type="match status" value="1"/>
</dbReference>
<keyword evidence="5 9" id="KW-0067">ATP-binding</keyword>
<keyword evidence="4 9" id="KW-0547">Nucleotide-binding</keyword>
<dbReference type="Pfam" id="PF00784">
    <property type="entry name" value="MyTH4"/>
    <property type="match status" value="1"/>
</dbReference>
<dbReference type="CDD" id="cd13297">
    <property type="entry name" value="PH3_MyoX-like"/>
    <property type="match status" value="1"/>
</dbReference>
<keyword evidence="6 9" id="KW-0518">Myosin</keyword>
<feature type="domain" description="Myosin motor" evidence="15">
    <location>
        <begin position="45"/>
        <end position="712"/>
    </location>
</feature>
<feature type="region of interest" description="Disordered" evidence="10">
    <location>
        <begin position="989"/>
        <end position="1023"/>
    </location>
</feature>
<dbReference type="Ensembl" id="ENSENLT00000048813.1">
    <property type="protein sequence ID" value="ENSENLP00000047670.1"/>
    <property type="gene ID" value="ENSENLG00000019307.1"/>
</dbReference>
<reference evidence="16" key="3">
    <citation type="submission" date="2025-09" db="UniProtKB">
        <authorList>
            <consortium name="Ensembl"/>
        </authorList>
    </citation>
    <scope>IDENTIFICATION</scope>
</reference>
<evidence type="ECO:0000256" key="3">
    <source>
        <dbReference type="ARBA" id="ARBA00022490"/>
    </source>
</evidence>
<comment type="similarity">
    <text evidence="2 9">Belongs to the TRAFAC class myosin-kinesin ATPase superfamily. Myosin family.</text>
</comment>
<feature type="domain" description="Ras-associating" evidence="13">
    <location>
        <begin position="1588"/>
        <end position="1644"/>
    </location>
</feature>
<dbReference type="PROSITE" id="PS50057">
    <property type="entry name" value="FERM_3"/>
    <property type="match status" value="1"/>
</dbReference>
<dbReference type="Gene3D" id="1.20.5.190">
    <property type="match status" value="1"/>
</dbReference>
<dbReference type="CDD" id="cd13296">
    <property type="entry name" value="PH2_MyoX"/>
    <property type="match status" value="1"/>
</dbReference>
<dbReference type="Gene3D" id="1.20.5.170">
    <property type="match status" value="1"/>
</dbReference>
<feature type="compositionally biased region" description="Acidic residues" evidence="10">
    <location>
        <begin position="999"/>
        <end position="1009"/>
    </location>
</feature>
<dbReference type="PROSITE" id="PS50003">
    <property type="entry name" value="PH_DOMAIN"/>
    <property type="match status" value="2"/>
</dbReference>
<dbReference type="GO" id="GO:0003774">
    <property type="term" value="F:cytoskeletal motor activity"/>
    <property type="evidence" value="ECO:0007669"/>
    <property type="project" value="UniProtKB-UniRule"/>
</dbReference>
<feature type="region of interest" description="Disordered" evidence="10">
    <location>
        <begin position="906"/>
        <end position="975"/>
    </location>
</feature>
<dbReference type="Gene3D" id="1.20.58.530">
    <property type="match status" value="1"/>
</dbReference>
<evidence type="ECO:0000259" key="15">
    <source>
        <dbReference type="PROSITE" id="PS51456"/>
    </source>
</evidence>
<dbReference type="InterPro" id="IPR038185">
    <property type="entry name" value="MyTH4_dom_sf"/>
</dbReference>
<dbReference type="SUPFAM" id="SSF47031">
    <property type="entry name" value="Second domain of FERM"/>
    <property type="match status" value="1"/>
</dbReference>
<dbReference type="Gene3D" id="3.40.850.10">
    <property type="entry name" value="Kinesin motor domain"/>
    <property type="match status" value="1"/>
</dbReference>
<sequence>MVRVGDRCCARGLISMCMNCVQVINLQKAELNREMVYPMHPSSVHGVEDMSTLAELHEAAIMHNLFLRYQKDNIYTNIGSILAAVNPYKQIAGLYNSTAVDLYSKHQMGELPPHIFAVANECYRCLWKRHDSQCVLISGESGAGKTESTKLLLKFLSVMSQNSAGAPLSERTTRVEQALVQSSPIMEAFGNAKTVYNNNSSRFGKFIQLHFSQNGNIHGGCIIDCILEKLKRNYHIFYALLAGADKDHRDMYLLSEGPESYHYLSQSGCVQDNSLDDKQLFDCVMALKVMEFTEEEIRDVFKLLSAVLQMGNIEFMTAGGAQITSKGGVNVSELLGLDSFQLSEVLTQRSMILRGEEICSPLTVEQAVDSRDSVAMALYSQCFSWIIMRINQKIKGKDNFKSVGILDIFGFENFEVNRFEQFNINYANEKLQEYFNKHIFSLEQLEYNREGIQWEAIDWMDNAECLDLIEKKLGMLALINEESRFPKGTDYTLLEKLHSRHATNLYYVKPRVTDHQFGIKHYAGEVFYDVRGILEKNRDTFRDDILFILKDSRLDFIYDLFERVGSRNGDETLKMGTARRKPTVSSQFRDSLHSLMATLSACNPFFVRCIKPNMDKKSNQFDPDVVLNQLRYSGMLETVKIRRAGFPVRRTFKDFYSRYKMILKSKIHSDNEKQNCAELLALHDKDKKEWQLGKTKVFLKEALEQRLEKEREEVRRRAGMVIRAHILSYVARKQYKKVLSSVVTIQKNYRAHFCRRVFLRLRLATIILQKHRRGQVARFLYRQLKDKKQKQEEEERRRREEEEEEERRRVEEEKRRMEEEEKRRREEEEESHTSEEESRQMEEILRLEREIERLQKQQEDGVSLLGDVSREELRQMRNAEIYRLEKEASRVATEFLELLDFGGLEPSLSSEENLHDPTESTAPLAEEEVDEGFHAEDEFTPNGLSHIPVLTDSQAPSLPPPPPPPVVTNGERQPCQSTSRGFVFEHAGEELSHSNLPDTESDYDQEEFEEVHGSSGASTNDGHITDEEVLRKSSGTQNSFDSFRGSSDSVRRNRLKDLYVEFFYCPCVNVCVRVSFYLSHHTDFDETFMWFRAKQDSLKSGWLYKKGGGMSTLSRRNWKMRWFVLRESKLMYFENDSEEKLKGTIDIRTAREIVDNHEKENALNIVTEERTYHIYAESPEDASGWFSVLSRVHSASPEQLMEMHHEQANPKNAVGTLDVGLIDSVCASDNPDRPNSFVIITANRVIHCNTDTPEEMHHWIGLLQKSKGDSRGDGQEFLVRGWLHKEMKSGAKSTSLKLKKRWFVLTSNSLDYYKSSERSASKLGTLVLNSLCSVVQPDEKIFKDTGYWNIIVHGRKHSYRLYTKMLNEAMRWANAIQGAIDSKVPIETPTQQLIRDIKESSLNVEAVEQTYWRNPILRYTQHPLHSPLLPLPYGDVNIHLQKEKGYTSLQDEAVKIFNSLQEMEAVSNPVPIIQGILQTCQDLRPLRDEVYCQLIKQTNHVPHPNSPANRAHWHLLTCMSCTFLPSRGILRYLKFHLKRIKELFPDTEIEMFAHFISESLKKTKTREFVPSQEEIMALLTRQEMTTTVYCHGGGSCKISINSHTTAGEVVEKLIRGLAMEDSRNMFALFEHNNTIDRAVESRVLVADVLAKFERLAGCEEEQDEGQWKLYFKLYCFLDVESMPKEGVEFAFMFEQAHESLTRGHFPAHEETLQHLAALRLQFLYGDKVRVTWSLENIYPVGRLRSRILQFTKVGGASGSGQTLERRRTSFLDGTLRRGLKTGSMKKQRMEEEQMLEMWIKEEMSATRTSIVEKWSRLKGLDQHQAMLKYMTIIKEWPGYGSTLFDVECKEGGFPHDLWLSVSAENVSVYKRGESKPLETFPYEHIIFFGAPQPCTYKITVDEREMFFETPQIISLVALFEFYCNYIIWITNANVAFDEWSMNLGMLSILVVVHAPMSACAT</sequence>
<feature type="region of interest" description="Disordered" evidence="10">
    <location>
        <begin position="791"/>
        <end position="842"/>
    </location>
</feature>
<dbReference type="PROSITE" id="PS50096">
    <property type="entry name" value="IQ"/>
    <property type="match status" value="2"/>
</dbReference>
<dbReference type="SUPFAM" id="SSF50729">
    <property type="entry name" value="PH domain-like"/>
    <property type="match status" value="3"/>
</dbReference>
<dbReference type="Pfam" id="PF21989">
    <property type="entry name" value="RA_2"/>
    <property type="match status" value="1"/>
</dbReference>
<dbReference type="SMART" id="SM00015">
    <property type="entry name" value="IQ"/>
    <property type="match status" value="3"/>
</dbReference>
<feature type="compositionally biased region" description="Pro residues" evidence="10">
    <location>
        <begin position="957"/>
        <end position="966"/>
    </location>
</feature>
<dbReference type="InterPro" id="IPR019749">
    <property type="entry name" value="Band_41_domain"/>
</dbReference>
<dbReference type="GO" id="GO:0005524">
    <property type="term" value="F:ATP binding"/>
    <property type="evidence" value="ECO:0007669"/>
    <property type="project" value="UniProtKB-UniRule"/>
</dbReference>
<evidence type="ECO:0000259" key="13">
    <source>
        <dbReference type="PROSITE" id="PS50200"/>
    </source>
</evidence>
<evidence type="ECO:0000259" key="14">
    <source>
        <dbReference type="PROSITE" id="PS51016"/>
    </source>
</evidence>
<feature type="domain" description="PH" evidence="11">
    <location>
        <begin position="1276"/>
        <end position="1381"/>
    </location>
</feature>
<dbReference type="InterPro" id="IPR000857">
    <property type="entry name" value="MyTH4_dom"/>
</dbReference>
<organism evidence="16 17">
    <name type="scientific">Echeneis naucrates</name>
    <name type="common">Live sharksucker</name>
    <dbReference type="NCBI Taxonomy" id="173247"/>
    <lineage>
        <taxon>Eukaryota</taxon>
        <taxon>Metazoa</taxon>
        <taxon>Chordata</taxon>
        <taxon>Craniata</taxon>
        <taxon>Vertebrata</taxon>
        <taxon>Euteleostomi</taxon>
        <taxon>Actinopterygii</taxon>
        <taxon>Neopterygii</taxon>
        <taxon>Teleostei</taxon>
        <taxon>Neoteleostei</taxon>
        <taxon>Acanthomorphata</taxon>
        <taxon>Carangaria</taxon>
        <taxon>Carangiformes</taxon>
        <taxon>Echeneidae</taxon>
        <taxon>Echeneis</taxon>
    </lineage>
</organism>
<dbReference type="InterPro" id="IPR000159">
    <property type="entry name" value="RA_dom"/>
</dbReference>
<dbReference type="Gene3D" id="1.20.80.10">
    <property type="match status" value="1"/>
</dbReference>
<evidence type="ECO:0000256" key="9">
    <source>
        <dbReference type="PROSITE-ProRule" id="PRU00782"/>
    </source>
</evidence>
<dbReference type="Pfam" id="PF00373">
    <property type="entry name" value="FERM_M"/>
    <property type="match status" value="1"/>
</dbReference>
<dbReference type="PANTHER" id="PTHR46049">
    <property type="entry name" value="AGAP003327-PA"/>
    <property type="match status" value="1"/>
</dbReference>
<dbReference type="InterPro" id="IPR019748">
    <property type="entry name" value="FERM_central"/>
</dbReference>
<feature type="domain" description="FERM" evidence="12">
    <location>
        <begin position="1584"/>
        <end position="1933"/>
    </location>
</feature>
<dbReference type="InterPro" id="IPR041797">
    <property type="entry name" value="MyoX_FERM_C"/>
</dbReference>
<dbReference type="Gene3D" id="1.25.40.530">
    <property type="entry name" value="MyTH4 domain"/>
    <property type="match status" value="1"/>
</dbReference>
<dbReference type="GO" id="GO:0016459">
    <property type="term" value="C:myosin complex"/>
    <property type="evidence" value="ECO:0007669"/>
    <property type="project" value="UniProtKB-KW"/>
</dbReference>
<name>A0A665WV88_ECHNA</name>
<dbReference type="GO" id="GO:0044295">
    <property type="term" value="C:axonal growth cone"/>
    <property type="evidence" value="ECO:0007669"/>
    <property type="project" value="TreeGrafter"/>
</dbReference>
<reference evidence="16" key="2">
    <citation type="submission" date="2025-08" db="UniProtKB">
        <authorList>
            <consortium name="Ensembl"/>
        </authorList>
    </citation>
    <scope>IDENTIFICATION</scope>
</reference>
<evidence type="ECO:0000256" key="1">
    <source>
        <dbReference type="ARBA" id="ARBA00004496"/>
    </source>
</evidence>
<dbReference type="InterPro" id="IPR001609">
    <property type="entry name" value="Myosin_head_motor_dom-like"/>
</dbReference>
<keyword evidence="17" id="KW-1185">Reference proteome</keyword>
<dbReference type="PRINTS" id="PR00193">
    <property type="entry name" value="MYOSINHEAVY"/>
</dbReference>
<dbReference type="Gene3D" id="2.30.29.30">
    <property type="entry name" value="Pleckstrin-homology domain (PH domain)/Phosphotyrosine-binding domain (PTB)"/>
    <property type="match status" value="4"/>
</dbReference>
<dbReference type="FunFam" id="2.30.29.30:FF:000286">
    <property type="entry name" value="PH-protein kinase domain containing protein"/>
    <property type="match status" value="1"/>
</dbReference>
<dbReference type="CDD" id="cd14473">
    <property type="entry name" value="FERM_B-lobe"/>
    <property type="match status" value="1"/>
</dbReference>
<evidence type="ECO:0000259" key="11">
    <source>
        <dbReference type="PROSITE" id="PS50003"/>
    </source>
</evidence>
<proteinExistence type="inferred from homology"/>
<dbReference type="InterPro" id="IPR035963">
    <property type="entry name" value="FERM_2"/>
</dbReference>
<dbReference type="SMART" id="SM00233">
    <property type="entry name" value="PH"/>
    <property type="match status" value="2"/>
</dbReference>
<dbReference type="FunFam" id="1.25.40.530:FF:000001">
    <property type="entry name" value="Pleckstrin homology domain-containing family H member 2"/>
    <property type="match status" value="1"/>
</dbReference>
<dbReference type="GO" id="GO:0005737">
    <property type="term" value="C:cytoplasm"/>
    <property type="evidence" value="ECO:0007669"/>
    <property type="project" value="UniProtKB-SubCell"/>
</dbReference>
<evidence type="ECO:0000256" key="2">
    <source>
        <dbReference type="ARBA" id="ARBA00008314"/>
    </source>
</evidence>
<dbReference type="PROSITE" id="PS51456">
    <property type="entry name" value="MYOSIN_MOTOR"/>
    <property type="match status" value="1"/>
</dbReference>
<dbReference type="SUPFAM" id="SSF52540">
    <property type="entry name" value="P-loop containing nucleoside triphosphate hydrolases"/>
    <property type="match status" value="1"/>
</dbReference>
<dbReference type="Proteomes" id="UP000472264">
    <property type="component" value="Chromosome 21"/>
</dbReference>
<dbReference type="Pfam" id="PF00169">
    <property type="entry name" value="PH"/>
    <property type="match status" value="2"/>
</dbReference>
<keyword evidence="3" id="KW-0963">Cytoplasm</keyword>
<dbReference type="PROSITE" id="PS51016">
    <property type="entry name" value="MYTH4"/>
    <property type="match status" value="1"/>
</dbReference>
<evidence type="ECO:0000256" key="4">
    <source>
        <dbReference type="ARBA" id="ARBA00022741"/>
    </source>
</evidence>
<keyword evidence="8 9" id="KW-0009">Actin-binding</keyword>
<dbReference type="GO" id="GO:0048675">
    <property type="term" value="P:axon extension"/>
    <property type="evidence" value="ECO:0007669"/>
    <property type="project" value="TreeGrafter"/>
</dbReference>
<dbReference type="Gene3D" id="1.10.10.820">
    <property type="match status" value="1"/>
</dbReference>
<dbReference type="Pfam" id="PF00063">
    <property type="entry name" value="Myosin_head"/>
    <property type="match status" value="1"/>
</dbReference>
<dbReference type="InterPro" id="IPR036961">
    <property type="entry name" value="Kinesin_motor_dom_sf"/>
</dbReference>
<evidence type="ECO:0000256" key="7">
    <source>
        <dbReference type="ARBA" id="ARBA00023175"/>
    </source>
</evidence>
<comment type="subcellular location">
    <subcellularLocation>
        <location evidence="1">Cytoplasm</location>
    </subcellularLocation>
</comment>
<protein>
    <submittedName>
        <fullName evidence="16">Unconventional myosin-X-like</fullName>
    </submittedName>
</protein>
<dbReference type="InterPro" id="IPR000299">
    <property type="entry name" value="FERM_domain"/>
</dbReference>
<reference evidence="16" key="1">
    <citation type="submission" date="2021-04" db="EMBL/GenBank/DDBJ databases">
        <authorList>
            <consortium name="Wellcome Sanger Institute Data Sharing"/>
        </authorList>
    </citation>
    <scope>NUCLEOTIDE SEQUENCE [LARGE SCALE GENOMIC DNA]</scope>
</reference>
<dbReference type="SMART" id="SM00295">
    <property type="entry name" value="B41"/>
    <property type="match status" value="1"/>
</dbReference>
<evidence type="ECO:0000256" key="10">
    <source>
        <dbReference type="SAM" id="MobiDB-lite"/>
    </source>
</evidence>